<feature type="signal peptide" evidence="1">
    <location>
        <begin position="1"/>
        <end position="19"/>
    </location>
</feature>
<dbReference type="PANTHER" id="PTHR24024:SF18">
    <property type="entry name" value="SHORT-CHAIN COLLAGEN C4-LIKE"/>
    <property type="match status" value="1"/>
</dbReference>
<dbReference type="OrthoDB" id="10391914at2759"/>
<organism evidence="2 3">
    <name type="scientific">Mytilus galloprovincialis</name>
    <name type="common">Mediterranean mussel</name>
    <dbReference type="NCBI Taxonomy" id="29158"/>
    <lineage>
        <taxon>Eukaryota</taxon>
        <taxon>Metazoa</taxon>
        <taxon>Spiralia</taxon>
        <taxon>Lophotrochozoa</taxon>
        <taxon>Mollusca</taxon>
        <taxon>Bivalvia</taxon>
        <taxon>Autobranchia</taxon>
        <taxon>Pteriomorphia</taxon>
        <taxon>Mytilida</taxon>
        <taxon>Mytiloidea</taxon>
        <taxon>Mytilidae</taxon>
        <taxon>Mytilinae</taxon>
        <taxon>Mytilus</taxon>
    </lineage>
</organism>
<keyword evidence="1" id="KW-0732">Signal</keyword>
<evidence type="ECO:0000313" key="3">
    <source>
        <dbReference type="Proteomes" id="UP000596742"/>
    </source>
</evidence>
<sequence length="325" mass="35916">MKMKSFVLVLCILFSGVFSKNALKRNEPEKNQKSNPLIWLILQQNEQLHALRARLVKLRDIAHESQKDMISLKRDMVALKSRFGNFAIDRNDKSLDEISSKVIAVANKRRIDYLTTKLEKFDNRKLEKQIKKQVLSQMESFNSNRGNSGGGDTYVRWGRSTCPSKNGTKLVYSGHAGGGWFNHPGAPAEPVCLPTDPIFLQKSGSNAAFIYGMEYESNTLGKKAVNNDVPCSVCHVQLGTTIMIPGKTTCNKGWTLEYAGNLAAGNAGHPAPSTYVCIDLNPEYIHHGSADYNGKLLYDVVGQCGSLPCPPYHQGYPLTCAVCSK</sequence>
<evidence type="ECO:0000256" key="1">
    <source>
        <dbReference type="SAM" id="SignalP"/>
    </source>
</evidence>
<accession>A0A8B6EFP7</accession>
<dbReference type="AlphaFoldDB" id="A0A8B6EFP7"/>
<dbReference type="InterPro" id="IPR051077">
    <property type="entry name" value="Ca-dependent_lectin"/>
</dbReference>
<keyword evidence="3" id="KW-1185">Reference proteome</keyword>
<reference evidence="2" key="1">
    <citation type="submission" date="2018-11" db="EMBL/GenBank/DDBJ databases">
        <authorList>
            <person name="Alioto T."/>
            <person name="Alioto T."/>
        </authorList>
    </citation>
    <scope>NUCLEOTIDE SEQUENCE</scope>
</reference>
<proteinExistence type="predicted"/>
<dbReference type="EMBL" id="UYJE01005021">
    <property type="protein sequence ID" value="VDI33302.1"/>
    <property type="molecule type" value="Genomic_DNA"/>
</dbReference>
<comment type="caution">
    <text evidence="2">The sequence shown here is derived from an EMBL/GenBank/DDBJ whole genome shotgun (WGS) entry which is preliminary data.</text>
</comment>
<evidence type="ECO:0008006" key="4">
    <source>
        <dbReference type="Google" id="ProtNLM"/>
    </source>
</evidence>
<dbReference type="PANTHER" id="PTHR24024">
    <property type="entry name" value="PULMONARY SURFACTANT-ASSOCIATED PROTEIN A"/>
    <property type="match status" value="1"/>
</dbReference>
<evidence type="ECO:0000313" key="2">
    <source>
        <dbReference type="EMBL" id="VDI33302.1"/>
    </source>
</evidence>
<dbReference type="GO" id="GO:0005615">
    <property type="term" value="C:extracellular space"/>
    <property type="evidence" value="ECO:0007669"/>
    <property type="project" value="TreeGrafter"/>
</dbReference>
<gene>
    <name evidence="2" type="ORF">MGAL_10B004750</name>
</gene>
<protein>
    <recommendedName>
        <fullName evidence="4">Short-chain collagen C4</fullName>
    </recommendedName>
</protein>
<dbReference type="Proteomes" id="UP000596742">
    <property type="component" value="Unassembled WGS sequence"/>
</dbReference>
<feature type="chain" id="PRO_5032780340" description="Short-chain collagen C4" evidence="1">
    <location>
        <begin position="20"/>
        <end position="325"/>
    </location>
</feature>
<name>A0A8B6EFP7_MYTGA</name>